<accession>A0A6N4TKE3</accession>
<feature type="domain" description="Peptidase M28" evidence="2">
    <location>
        <begin position="147"/>
        <end position="290"/>
    </location>
</feature>
<keyword evidence="1" id="KW-0812">Transmembrane</keyword>
<dbReference type="GO" id="GO:0006508">
    <property type="term" value="P:proteolysis"/>
    <property type="evidence" value="ECO:0007669"/>
    <property type="project" value="InterPro"/>
</dbReference>
<dbReference type="PANTHER" id="PTHR12147:SF26">
    <property type="entry name" value="PEPTIDASE M28 DOMAIN-CONTAINING PROTEIN"/>
    <property type="match status" value="1"/>
</dbReference>
<dbReference type="InterPro" id="IPR045175">
    <property type="entry name" value="M28_fam"/>
</dbReference>
<reference evidence="4" key="1">
    <citation type="submission" date="2019-05" db="EMBL/GenBank/DDBJ databases">
        <title>Complete genome sequencing of Absiella argi strain JCM 30884.</title>
        <authorList>
            <person name="Sakamoto M."/>
            <person name="Murakami T."/>
            <person name="Mori H."/>
        </authorList>
    </citation>
    <scope>NUCLEOTIDE SEQUENCE [LARGE SCALE GENOMIC DNA]</scope>
    <source>
        <strain evidence="4">JCM 30884</strain>
    </source>
</reference>
<dbReference type="RefSeq" id="WP_163052323.1">
    <property type="nucleotide sequence ID" value="NZ_AP019695.1"/>
</dbReference>
<dbReference type="AlphaFoldDB" id="A0A6N4TKE3"/>
<dbReference type="KEGG" id="aarg:Aargi30884_24030"/>
<sequence length="311" mass="36268">MNEVSQQILKHYQIRKTRKQKLNFRHFIISELSKKGYDPKEEKIKSSTNIIIGDMDKADIIYTAHYDTCAMLPFPNMIIPNSFIGFILSQFFIVFALFFTTSLLYGLLYFLLLLVNIDVKDLSYSLFYVSLLLVTCWAYFGKANTHTANDNTSGVITIIEATCNMPEEFRDRVCFILFDNEEKGLLGSNALAKKYKNIKQNKLVINFDCVSDGDYLYFFPTKAMKKDENMKKLLQDSFLTQKNKHVVVNKNFGFYPSDNLSFKKAYGVCSLKKGFFYYMNRIHTPRDTMFDKENIEILSNGICRLTEYYKK</sequence>
<keyword evidence="1" id="KW-0472">Membrane</keyword>
<dbReference type="GO" id="GO:0008235">
    <property type="term" value="F:metalloexopeptidase activity"/>
    <property type="evidence" value="ECO:0007669"/>
    <property type="project" value="InterPro"/>
</dbReference>
<organism evidence="3 4">
    <name type="scientific">Amedibacterium intestinale</name>
    <dbReference type="NCBI Taxonomy" id="2583452"/>
    <lineage>
        <taxon>Bacteria</taxon>
        <taxon>Bacillati</taxon>
        <taxon>Bacillota</taxon>
        <taxon>Erysipelotrichia</taxon>
        <taxon>Erysipelotrichales</taxon>
        <taxon>Erysipelotrichaceae</taxon>
        <taxon>Amedibacterium</taxon>
    </lineage>
</organism>
<dbReference type="Pfam" id="PF04389">
    <property type="entry name" value="Peptidase_M28"/>
    <property type="match status" value="1"/>
</dbReference>
<evidence type="ECO:0000256" key="1">
    <source>
        <dbReference type="SAM" id="Phobius"/>
    </source>
</evidence>
<evidence type="ECO:0000313" key="4">
    <source>
        <dbReference type="Proteomes" id="UP000464754"/>
    </source>
</evidence>
<evidence type="ECO:0000259" key="2">
    <source>
        <dbReference type="Pfam" id="PF04389"/>
    </source>
</evidence>
<keyword evidence="1" id="KW-1133">Transmembrane helix</keyword>
<evidence type="ECO:0000313" key="3">
    <source>
        <dbReference type="EMBL" id="BBK23500.1"/>
    </source>
</evidence>
<dbReference type="PANTHER" id="PTHR12147">
    <property type="entry name" value="METALLOPEPTIDASE M28 FAMILY MEMBER"/>
    <property type="match status" value="1"/>
</dbReference>
<dbReference type="Proteomes" id="UP000464754">
    <property type="component" value="Chromosome"/>
</dbReference>
<dbReference type="Gene3D" id="3.40.630.10">
    <property type="entry name" value="Zn peptidases"/>
    <property type="match status" value="1"/>
</dbReference>
<feature type="transmembrane region" description="Helical" evidence="1">
    <location>
        <begin position="83"/>
        <end position="115"/>
    </location>
</feature>
<dbReference type="SUPFAM" id="SSF53187">
    <property type="entry name" value="Zn-dependent exopeptidases"/>
    <property type="match status" value="1"/>
</dbReference>
<dbReference type="EMBL" id="AP019695">
    <property type="protein sequence ID" value="BBK23500.1"/>
    <property type="molecule type" value="Genomic_DNA"/>
</dbReference>
<proteinExistence type="predicted"/>
<feature type="transmembrane region" description="Helical" evidence="1">
    <location>
        <begin position="122"/>
        <end position="140"/>
    </location>
</feature>
<name>A0A6N4TKE3_9FIRM</name>
<dbReference type="InterPro" id="IPR007484">
    <property type="entry name" value="Peptidase_M28"/>
</dbReference>
<gene>
    <name evidence="3" type="ORF">Aargi30884_24030</name>
</gene>
<keyword evidence="4" id="KW-1185">Reference proteome</keyword>
<protein>
    <recommendedName>
        <fullName evidence="2">Peptidase M28 domain-containing protein</fullName>
    </recommendedName>
</protein>